<evidence type="ECO:0000313" key="3">
    <source>
        <dbReference type="Proteomes" id="UP000238274"/>
    </source>
</evidence>
<evidence type="ECO:0000313" key="2">
    <source>
        <dbReference type="EMBL" id="POV99806.1"/>
    </source>
</evidence>
<dbReference type="AlphaFoldDB" id="A0A2S4URD1"/>
<gene>
    <name evidence="2" type="ORF">PSHT_13383</name>
</gene>
<feature type="region of interest" description="Disordered" evidence="1">
    <location>
        <begin position="190"/>
        <end position="259"/>
    </location>
</feature>
<dbReference type="Proteomes" id="UP000238274">
    <property type="component" value="Unassembled WGS sequence"/>
</dbReference>
<accession>A0A2S4URD1</accession>
<name>A0A2S4URD1_9BASI</name>
<proteinExistence type="predicted"/>
<dbReference type="VEuPathDB" id="FungiDB:PSHT_13383"/>
<evidence type="ECO:0000256" key="1">
    <source>
        <dbReference type="SAM" id="MobiDB-lite"/>
    </source>
</evidence>
<sequence>MIFPVLVPLILPISNEQIAASSLLPVAGADSGRLIGQQGESCFKLIPEIVEHCIPITSEGTPAPGRIQSSQDNSVTRLDYPSEMGHRIGIPNQGSRSARLEQGPEDVMMGCIGECLSSPDRGLRIDNVNGTRLGEVGSDVQDAWLIFQKVDVKQCMDCLLVNNHPQCYFPLMHAAGKTKSKESQQLDLMDNSYESSDGGSAEVVLNPGGEDFDEDNFVELEAKEKENEDNDFNDDKNEGSATKPMNGESMGQLICAMGS</sequence>
<reference evidence="3" key="3">
    <citation type="journal article" date="2018" name="Mol. Plant Microbe Interact.">
        <title>Genome sequence resources for the wheat stripe rust pathogen (Puccinia striiformis f. sp. tritici) and the barley stripe rust pathogen (Puccinia striiformis f. sp. hordei).</title>
        <authorList>
            <person name="Xia C."/>
            <person name="Wang M."/>
            <person name="Yin C."/>
            <person name="Cornejo O.E."/>
            <person name="Hulbert S.H."/>
            <person name="Chen X."/>
        </authorList>
    </citation>
    <scope>NUCLEOTIDE SEQUENCE [LARGE SCALE GENOMIC DNA]</scope>
    <source>
        <strain evidence="3">93TX-2</strain>
    </source>
</reference>
<protein>
    <submittedName>
        <fullName evidence="2">Uncharacterized protein</fullName>
    </submittedName>
</protein>
<reference evidence="2 3" key="1">
    <citation type="submission" date="2017-12" db="EMBL/GenBank/DDBJ databases">
        <title>Gene loss provides genomic basis for host adaptation in cereal stripe rust fungi.</title>
        <authorList>
            <person name="Xia C."/>
        </authorList>
    </citation>
    <scope>NUCLEOTIDE SEQUENCE [LARGE SCALE GENOMIC DNA]</scope>
    <source>
        <strain evidence="2 3">93TX-2</strain>
    </source>
</reference>
<organism evidence="2 3">
    <name type="scientific">Puccinia striiformis</name>
    <dbReference type="NCBI Taxonomy" id="27350"/>
    <lineage>
        <taxon>Eukaryota</taxon>
        <taxon>Fungi</taxon>
        <taxon>Dikarya</taxon>
        <taxon>Basidiomycota</taxon>
        <taxon>Pucciniomycotina</taxon>
        <taxon>Pucciniomycetes</taxon>
        <taxon>Pucciniales</taxon>
        <taxon>Pucciniaceae</taxon>
        <taxon>Puccinia</taxon>
    </lineage>
</organism>
<reference evidence="3" key="2">
    <citation type="journal article" date="2018" name="BMC Genomics">
        <title>Genomic insights into host adaptation between the wheat stripe rust pathogen (Puccinia striiformis f. sp. tritici) and the barley stripe rust pathogen (Puccinia striiformis f. sp. hordei).</title>
        <authorList>
            <person name="Xia C."/>
            <person name="Wang M."/>
            <person name="Yin C."/>
            <person name="Cornejo O.E."/>
            <person name="Hulbert S.H."/>
            <person name="Chen X."/>
        </authorList>
    </citation>
    <scope>NUCLEOTIDE SEQUENCE [LARGE SCALE GENOMIC DNA]</scope>
    <source>
        <strain evidence="3">93TX-2</strain>
    </source>
</reference>
<comment type="caution">
    <text evidence="2">The sequence shown here is derived from an EMBL/GenBank/DDBJ whole genome shotgun (WGS) entry which is preliminary data.</text>
</comment>
<keyword evidence="3" id="KW-1185">Reference proteome</keyword>
<dbReference type="EMBL" id="PKSM01000265">
    <property type="protein sequence ID" value="POV99806.1"/>
    <property type="molecule type" value="Genomic_DNA"/>
</dbReference>